<proteinExistence type="inferred from homology"/>
<keyword evidence="7 9" id="KW-0472">Membrane</keyword>
<evidence type="ECO:0000256" key="6">
    <source>
        <dbReference type="ARBA" id="ARBA00023077"/>
    </source>
</evidence>
<dbReference type="Gene3D" id="2.40.170.20">
    <property type="entry name" value="TonB-dependent receptor, beta-barrel domain"/>
    <property type="match status" value="1"/>
</dbReference>
<dbReference type="Proteomes" id="UP001143509">
    <property type="component" value="Unassembled WGS sequence"/>
</dbReference>
<evidence type="ECO:0000256" key="9">
    <source>
        <dbReference type="PROSITE-ProRule" id="PRU01360"/>
    </source>
</evidence>
<evidence type="ECO:0000256" key="5">
    <source>
        <dbReference type="ARBA" id="ARBA00022729"/>
    </source>
</evidence>
<evidence type="ECO:0000259" key="13">
    <source>
        <dbReference type="Pfam" id="PF00593"/>
    </source>
</evidence>
<dbReference type="Pfam" id="PF00593">
    <property type="entry name" value="TonB_dep_Rec_b-barrel"/>
    <property type="match status" value="1"/>
</dbReference>
<keyword evidence="6 11" id="KW-0798">TonB box</keyword>
<keyword evidence="8 9" id="KW-0998">Cell outer membrane</keyword>
<evidence type="ECO:0000256" key="12">
    <source>
        <dbReference type="SAM" id="SignalP"/>
    </source>
</evidence>
<organism evidence="15 16">
    <name type="scientific">Brevundimonas intermedia</name>
    <dbReference type="NCBI Taxonomy" id="74315"/>
    <lineage>
        <taxon>Bacteria</taxon>
        <taxon>Pseudomonadati</taxon>
        <taxon>Pseudomonadota</taxon>
        <taxon>Alphaproteobacteria</taxon>
        <taxon>Caulobacterales</taxon>
        <taxon>Caulobacteraceae</taxon>
        <taxon>Brevundimonas</taxon>
    </lineage>
</organism>
<evidence type="ECO:0000313" key="15">
    <source>
        <dbReference type="EMBL" id="GLK50355.1"/>
    </source>
</evidence>
<reference evidence="15" key="2">
    <citation type="submission" date="2023-01" db="EMBL/GenBank/DDBJ databases">
        <authorList>
            <person name="Sun Q."/>
            <person name="Evtushenko L."/>
        </authorList>
    </citation>
    <scope>NUCLEOTIDE SEQUENCE</scope>
    <source>
        <strain evidence="15">VKM B-1499</strain>
    </source>
</reference>
<dbReference type="Gene3D" id="2.170.130.10">
    <property type="entry name" value="TonB-dependent receptor, plug domain"/>
    <property type="match status" value="1"/>
</dbReference>
<feature type="domain" description="TonB-dependent receptor plug" evidence="14">
    <location>
        <begin position="57"/>
        <end position="163"/>
    </location>
</feature>
<dbReference type="PROSITE" id="PS52016">
    <property type="entry name" value="TONB_DEPENDENT_REC_3"/>
    <property type="match status" value="1"/>
</dbReference>
<dbReference type="RefSeq" id="WP_271166493.1">
    <property type="nucleotide sequence ID" value="NZ_BSFD01000011.1"/>
</dbReference>
<reference evidence="15" key="1">
    <citation type="journal article" date="2014" name="Int. J. Syst. Evol. Microbiol.">
        <title>Complete genome of a new Firmicutes species belonging to the dominant human colonic microbiota ('Ruminococcus bicirculans') reveals two chromosomes and a selective capacity to utilize plant glucans.</title>
        <authorList>
            <consortium name="NISC Comparative Sequencing Program"/>
            <person name="Wegmann U."/>
            <person name="Louis P."/>
            <person name="Goesmann A."/>
            <person name="Henrissat B."/>
            <person name="Duncan S.H."/>
            <person name="Flint H.J."/>
        </authorList>
    </citation>
    <scope>NUCLEOTIDE SEQUENCE</scope>
    <source>
        <strain evidence="15">VKM B-1499</strain>
    </source>
</reference>
<protein>
    <submittedName>
        <fullName evidence="15">TonB-dependent receptor</fullName>
    </submittedName>
</protein>
<feature type="chain" id="PRO_5047519284" evidence="12">
    <location>
        <begin position="24"/>
        <end position="1010"/>
    </location>
</feature>
<dbReference type="InterPro" id="IPR012910">
    <property type="entry name" value="Plug_dom"/>
</dbReference>
<dbReference type="PANTHER" id="PTHR47234">
    <property type="match status" value="1"/>
</dbReference>
<name>A0ABQ5TEE7_9CAUL</name>
<dbReference type="InterPro" id="IPR039426">
    <property type="entry name" value="TonB-dep_rcpt-like"/>
</dbReference>
<keyword evidence="15" id="KW-0675">Receptor</keyword>
<comment type="caution">
    <text evidence="15">The sequence shown here is derived from an EMBL/GenBank/DDBJ whole genome shotgun (WGS) entry which is preliminary data.</text>
</comment>
<evidence type="ECO:0000256" key="4">
    <source>
        <dbReference type="ARBA" id="ARBA00022692"/>
    </source>
</evidence>
<evidence type="ECO:0000256" key="10">
    <source>
        <dbReference type="PROSITE-ProRule" id="PRU10144"/>
    </source>
</evidence>
<feature type="signal peptide" evidence="12">
    <location>
        <begin position="1"/>
        <end position="23"/>
    </location>
</feature>
<keyword evidence="5 12" id="KW-0732">Signal</keyword>
<dbReference type="SUPFAM" id="SSF56935">
    <property type="entry name" value="Porins"/>
    <property type="match status" value="1"/>
</dbReference>
<dbReference type="InterPro" id="IPR036942">
    <property type="entry name" value="Beta-barrel_TonB_sf"/>
</dbReference>
<dbReference type="PROSITE" id="PS01156">
    <property type="entry name" value="TONB_DEPENDENT_REC_2"/>
    <property type="match status" value="1"/>
</dbReference>
<dbReference type="EMBL" id="BSFD01000011">
    <property type="protein sequence ID" value="GLK50355.1"/>
    <property type="molecule type" value="Genomic_DNA"/>
</dbReference>
<evidence type="ECO:0000256" key="8">
    <source>
        <dbReference type="ARBA" id="ARBA00023237"/>
    </source>
</evidence>
<dbReference type="InterPro" id="IPR037066">
    <property type="entry name" value="Plug_dom_sf"/>
</dbReference>
<keyword evidence="2 9" id="KW-0813">Transport</keyword>
<keyword evidence="16" id="KW-1185">Reference proteome</keyword>
<comment type="subcellular location">
    <subcellularLocation>
        <location evidence="1 9">Cell outer membrane</location>
        <topology evidence="1 9">Multi-pass membrane protein</topology>
    </subcellularLocation>
</comment>
<keyword evidence="4 9" id="KW-0812">Transmembrane</keyword>
<gene>
    <name evidence="15" type="primary">btuB_4</name>
    <name evidence="15" type="ORF">GCM10017620_33290</name>
</gene>
<evidence type="ECO:0000256" key="2">
    <source>
        <dbReference type="ARBA" id="ARBA00022448"/>
    </source>
</evidence>
<evidence type="ECO:0000256" key="7">
    <source>
        <dbReference type="ARBA" id="ARBA00023136"/>
    </source>
</evidence>
<comment type="similarity">
    <text evidence="9 11">Belongs to the TonB-dependent receptor family.</text>
</comment>
<evidence type="ECO:0000256" key="3">
    <source>
        <dbReference type="ARBA" id="ARBA00022452"/>
    </source>
</evidence>
<dbReference type="Pfam" id="PF07715">
    <property type="entry name" value="Plug"/>
    <property type="match status" value="1"/>
</dbReference>
<evidence type="ECO:0000256" key="11">
    <source>
        <dbReference type="RuleBase" id="RU003357"/>
    </source>
</evidence>
<accession>A0ABQ5TEE7</accession>
<feature type="short sequence motif" description="TonB C-terminal box" evidence="10">
    <location>
        <begin position="993"/>
        <end position="1010"/>
    </location>
</feature>
<sequence>MNNTILKLMLTTSLLALAGQVQAQTANAAQNTTTSADDKAEVSEVVVTGTRIVRPNNQSAAPITSVTATEIEAAAAVNIEEILNRLPQIAPDSQQNYQDSDGRQRIKLRNLGFERTLVLVDGKRLGTMNGQDAGIIPTSMVQRIDILSGGASSVYGSDAISGVVNFILKDDFEGLQLDANYSFYNHENKTTIVTPVAQASAFPTPIGTVNDGGRKDITLTYGKHLFDDALTLSGFVNYRDADVVPYADRATSACQLTQSVVDGPLSCSISTYSPSGYLSPQGGSNSGSVYLNNPDGTRTFVPYGIGEGKAANPYDGYSYQRESERLNAGLFGTLKLNDSAEIYGNVIWFKDESYNRFPTRVYSYTAYGSTPYSVNCNNPLMSAAQATGICGTQAGTSTMMPLEVRYRFDDLPYTLDTYVNEGVRATGGVRGVFGNVWNYDIGGVYARNQQDYTSGAFAEFEKVNRSLNVVNVNGTPTCVSKVDGTDPNCVPFDAFQAGNNDQALADYLFTGQSGTTTGVGTLYDLVATVSGDLAEYGIVSPWADQGVAVSAGLEYREEHWESTADAIYRRENGGSDVSLSQSVVEGNIEFQAPLIEERKYAHLLQVNGGYRLSRYDTNPETFNTWKIEGLYSPVQDVTFRAAFNKAQRAPTVIEMSQASNISFTRQGGSQNDFCAGIARQIQDPNDPTKQITVIDAPTASREVCRATGLSDALYGSTSLSCPNSQCTVRTGGFTVDPETANTTTFGVVLRPTFLPGLTLSIDRFIIDLDDSINYNDYSYYQDGCLSSGGDAYFCDKIVRDPVTGALYASAASNPTTGFISQGTTNAYKSKSHGWDFQGQYGLELENFGKFDWVFNGSLSTRQSWQDSPLRPEINCIGYFGSCGGQFVPEWTHGLRTTYTIPNDRLSVSVNWRYVSSLTHTSNSGDPLLGWVEGGERKTFYRIPAYNYFDVSVAYKVTDDAKLRVSANNILDEEPPVIPNSYNVSLARNNTLPQRYDSLGRQISIGLTVNF</sequence>
<dbReference type="PANTHER" id="PTHR47234:SF2">
    <property type="entry name" value="TONB-DEPENDENT RECEPTOR"/>
    <property type="match status" value="1"/>
</dbReference>
<feature type="domain" description="TonB-dependent receptor-like beta-barrel" evidence="13">
    <location>
        <begin position="417"/>
        <end position="969"/>
    </location>
</feature>
<keyword evidence="3 9" id="KW-1134">Transmembrane beta strand</keyword>
<dbReference type="InterPro" id="IPR000531">
    <property type="entry name" value="Beta-barrel_TonB"/>
</dbReference>
<evidence type="ECO:0000313" key="16">
    <source>
        <dbReference type="Proteomes" id="UP001143509"/>
    </source>
</evidence>
<evidence type="ECO:0000256" key="1">
    <source>
        <dbReference type="ARBA" id="ARBA00004571"/>
    </source>
</evidence>
<dbReference type="InterPro" id="IPR010917">
    <property type="entry name" value="TonB_rcpt_CS"/>
</dbReference>
<evidence type="ECO:0000259" key="14">
    <source>
        <dbReference type="Pfam" id="PF07715"/>
    </source>
</evidence>